<name>A0A098Y6V8_9ACTN</name>
<keyword evidence="1" id="KW-0472">Membrane</keyword>
<dbReference type="RefSeq" id="WP_036337479.1">
    <property type="nucleotide sequence ID" value="NZ_JPMX01000077.1"/>
</dbReference>
<evidence type="ECO:0000313" key="2">
    <source>
        <dbReference type="EMBL" id="KGH45431.1"/>
    </source>
</evidence>
<keyword evidence="1" id="KW-1133">Transmembrane helix</keyword>
<feature type="transmembrane region" description="Helical" evidence="1">
    <location>
        <begin position="52"/>
        <end position="71"/>
    </location>
</feature>
<feature type="transmembrane region" description="Helical" evidence="1">
    <location>
        <begin position="83"/>
        <end position="104"/>
    </location>
</feature>
<dbReference type="EMBL" id="JPMX01000077">
    <property type="protein sequence ID" value="KGH45431.1"/>
    <property type="molecule type" value="Genomic_DNA"/>
</dbReference>
<protein>
    <recommendedName>
        <fullName evidence="4">Integral membrane protein</fullName>
    </recommendedName>
</protein>
<accession>A0A098Y6V8</accession>
<reference evidence="2 3" key="1">
    <citation type="submission" date="2014-07" db="EMBL/GenBank/DDBJ databases">
        <title>Biosystematic studies on Modestobacter strains isolated from extreme hyper-arid desert soil and from historic building.</title>
        <authorList>
            <person name="Bukarasam K."/>
            <person name="Bull A."/>
            <person name="Girard G."/>
            <person name="van Wezel G."/>
            <person name="Goodfellow M."/>
        </authorList>
    </citation>
    <scope>NUCLEOTIDE SEQUENCE [LARGE SCALE GENOMIC DNA]</scope>
    <source>
        <strain evidence="2 3">KNN45-2b</strain>
    </source>
</reference>
<proteinExistence type="predicted"/>
<evidence type="ECO:0000256" key="1">
    <source>
        <dbReference type="SAM" id="Phobius"/>
    </source>
</evidence>
<dbReference type="InterPro" id="IPR013901">
    <property type="entry name" value="Anthrone_oxy"/>
</dbReference>
<dbReference type="Proteomes" id="UP000029713">
    <property type="component" value="Unassembled WGS sequence"/>
</dbReference>
<dbReference type="Pfam" id="PF08592">
    <property type="entry name" value="Anthrone_oxy"/>
    <property type="match status" value="1"/>
</dbReference>
<comment type="caution">
    <text evidence="2">The sequence shown here is derived from an EMBL/GenBank/DDBJ whole genome shotgun (WGS) entry which is preliminary data.</text>
</comment>
<dbReference type="AlphaFoldDB" id="A0A098Y6V8"/>
<keyword evidence="1" id="KW-0812">Transmembrane</keyword>
<organism evidence="2 3">
    <name type="scientific">Modestobacter caceresii</name>
    <dbReference type="NCBI Taxonomy" id="1522368"/>
    <lineage>
        <taxon>Bacteria</taxon>
        <taxon>Bacillati</taxon>
        <taxon>Actinomycetota</taxon>
        <taxon>Actinomycetes</taxon>
        <taxon>Geodermatophilales</taxon>
        <taxon>Geodermatophilaceae</taxon>
        <taxon>Modestobacter</taxon>
    </lineage>
</organism>
<gene>
    <name evidence="2" type="ORF">IN07_17185</name>
</gene>
<keyword evidence="3" id="KW-1185">Reference proteome</keyword>
<evidence type="ECO:0008006" key="4">
    <source>
        <dbReference type="Google" id="ProtNLM"/>
    </source>
</evidence>
<feature type="transmembrane region" description="Helical" evidence="1">
    <location>
        <begin position="7"/>
        <end position="32"/>
    </location>
</feature>
<sequence>MSARPPVLVVATVGSGLVAGAFAVFSLMVVPALTALPGAAGATAMQSVNRTAVRPGFMTLLFGIALVCLVLGGAELAGSRRPAVLTGVALYLFGVVGVTVLANVPLNDALARLDAAAPGAAEAWRENAGRWTRWNTVRSLAATGAATAFLLGSAD</sequence>
<evidence type="ECO:0000313" key="3">
    <source>
        <dbReference type="Proteomes" id="UP000029713"/>
    </source>
</evidence>
<dbReference type="STRING" id="1522368.IN07_17185"/>